<protein>
    <submittedName>
        <fullName evidence="1">Uncharacterized protein</fullName>
    </submittedName>
</protein>
<accession>A0A5B7FLS1</accession>
<evidence type="ECO:0000313" key="2">
    <source>
        <dbReference type="Proteomes" id="UP000324222"/>
    </source>
</evidence>
<dbReference type="EMBL" id="VSRR010007062">
    <property type="protein sequence ID" value="MPC46139.1"/>
    <property type="molecule type" value="Genomic_DNA"/>
</dbReference>
<keyword evidence="2" id="KW-1185">Reference proteome</keyword>
<dbReference type="AlphaFoldDB" id="A0A5B7FLS1"/>
<sequence>MVTPNPASESPSGLFDLGVALGCVAYAAQRLTGHQCMGFEWRCSSQRRSVSAPRNMQYCAATTNRCMI</sequence>
<comment type="caution">
    <text evidence="1">The sequence shown here is derived from an EMBL/GenBank/DDBJ whole genome shotgun (WGS) entry which is preliminary data.</text>
</comment>
<proteinExistence type="predicted"/>
<organism evidence="1 2">
    <name type="scientific">Portunus trituberculatus</name>
    <name type="common">Swimming crab</name>
    <name type="synonym">Neptunus trituberculatus</name>
    <dbReference type="NCBI Taxonomy" id="210409"/>
    <lineage>
        <taxon>Eukaryota</taxon>
        <taxon>Metazoa</taxon>
        <taxon>Ecdysozoa</taxon>
        <taxon>Arthropoda</taxon>
        <taxon>Crustacea</taxon>
        <taxon>Multicrustacea</taxon>
        <taxon>Malacostraca</taxon>
        <taxon>Eumalacostraca</taxon>
        <taxon>Eucarida</taxon>
        <taxon>Decapoda</taxon>
        <taxon>Pleocyemata</taxon>
        <taxon>Brachyura</taxon>
        <taxon>Eubrachyura</taxon>
        <taxon>Portunoidea</taxon>
        <taxon>Portunidae</taxon>
        <taxon>Portuninae</taxon>
        <taxon>Portunus</taxon>
    </lineage>
</organism>
<name>A0A5B7FLS1_PORTR</name>
<dbReference type="Proteomes" id="UP000324222">
    <property type="component" value="Unassembled WGS sequence"/>
</dbReference>
<gene>
    <name evidence="1" type="ORF">E2C01_039848</name>
</gene>
<reference evidence="1 2" key="1">
    <citation type="submission" date="2019-05" db="EMBL/GenBank/DDBJ databases">
        <title>Another draft genome of Portunus trituberculatus and its Hox gene families provides insights of decapod evolution.</title>
        <authorList>
            <person name="Jeong J.-H."/>
            <person name="Song I."/>
            <person name="Kim S."/>
            <person name="Choi T."/>
            <person name="Kim D."/>
            <person name="Ryu S."/>
            <person name="Kim W."/>
        </authorList>
    </citation>
    <scope>NUCLEOTIDE SEQUENCE [LARGE SCALE GENOMIC DNA]</scope>
    <source>
        <tissue evidence="1">Muscle</tissue>
    </source>
</reference>
<evidence type="ECO:0000313" key="1">
    <source>
        <dbReference type="EMBL" id="MPC46139.1"/>
    </source>
</evidence>